<dbReference type="EMBL" id="MU006709">
    <property type="protein sequence ID" value="KAF2629657.1"/>
    <property type="molecule type" value="Genomic_DNA"/>
</dbReference>
<evidence type="ECO:0000313" key="1">
    <source>
        <dbReference type="EMBL" id="KAF2629657.1"/>
    </source>
</evidence>
<dbReference type="Proteomes" id="UP000799754">
    <property type="component" value="Unassembled WGS sequence"/>
</dbReference>
<evidence type="ECO:0000313" key="2">
    <source>
        <dbReference type="Proteomes" id="UP000799754"/>
    </source>
</evidence>
<sequence>MSRSSLPFTSPSAPCELVELHDEHAEQVAQEWRKVSALPAKHRILTGDEEEVEGLEDCSPKYTFVARERFAALRRETSKAAEKQVARDKRNEDTSTPLLFAPSQRMHHELVEKKPFSPHREQVDCGASSPCLFPWEYPKDCPKLHDTSYSVETSTEVNQWSPSGSKQDILQRSCSQFRCVSAAEVEKQSLERLRREFTEEPMQQSRFNHFVEKLPRSLIPRWKQEGDVAAATQTKTGHVNESTQNGSEYLMYQGGQHNSNERPPGPPGVMHLPDYEPTHTVQESLSGSEQDSSRRDRLDLLGTQRASTAKELHCNFRNSRNGDKREAARGTEPGIGYPTSITQIARWMFGESRPRPFLPRAKQETHAAIAEAAFTSDHVLKPIGMHSDDSRQDYASHRARNRHAIGLRQSGLGGRDQTA</sequence>
<keyword evidence="2" id="KW-1185">Reference proteome</keyword>
<accession>A0ACB6S6L7</accession>
<protein>
    <submittedName>
        <fullName evidence="1">Uncharacterized protein</fullName>
    </submittedName>
</protein>
<comment type="caution">
    <text evidence="1">The sequence shown here is derived from an EMBL/GenBank/DDBJ whole genome shotgun (WGS) entry which is preliminary data.</text>
</comment>
<reference evidence="1" key="1">
    <citation type="journal article" date="2020" name="Stud. Mycol.">
        <title>101 Dothideomycetes genomes: a test case for predicting lifestyles and emergence of pathogens.</title>
        <authorList>
            <person name="Haridas S."/>
            <person name="Albert R."/>
            <person name="Binder M."/>
            <person name="Bloem J."/>
            <person name="Labutti K."/>
            <person name="Salamov A."/>
            <person name="Andreopoulos B."/>
            <person name="Baker S."/>
            <person name="Barry K."/>
            <person name="Bills G."/>
            <person name="Bluhm B."/>
            <person name="Cannon C."/>
            <person name="Castanera R."/>
            <person name="Culley D."/>
            <person name="Daum C."/>
            <person name="Ezra D."/>
            <person name="Gonzalez J."/>
            <person name="Henrissat B."/>
            <person name="Kuo A."/>
            <person name="Liang C."/>
            <person name="Lipzen A."/>
            <person name="Lutzoni F."/>
            <person name="Magnuson J."/>
            <person name="Mondo S."/>
            <person name="Nolan M."/>
            <person name="Ohm R."/>
            <person name="Pangilinan J."/>
            <person name="Park H.-J."/>
            <person name="Ramirez L."/>
            <person name="Alfaro M."/>
            <person name="Sun H."/>
            <person name="Tritt A."/>
            <person name="Yoshinaga Y."/>
            <person name="Zwiers L.-H."/>
            <person name="Turgeon B."/>
            <person name="Goodwin S."/>
            <person name="Spatafora J."/>
            <person name="Crous P."/>
            <person name="Grigoriev I."/>
        </authorList>
    </citation>
    <scope>NUCLEOTIDE SEQUENCE</scope>
    <source>
        <strain evidence="1">CBS 525.71</strain>
    </source>
</reference>
<name>A0ACB6S6L7_9PLEO</name>
<organism evidence="1 2">
    <name type="scientific">Macroventuria anomochaeta</name>
    <dbReference type="NCBI Taxonomy" id="301207"/>
    <lineage>
        <taxon>Eukaryota</taxon>
        <taxon>Fungi</taxon>
        <taxon>Dikarya</taxon>
        <taxon>Ascomycota</taxon>
        <taxon>Pezizomycotina</taxon>
        <taxon>Dothideomycetes</taxon>
        <taxon>Pleosporomycetidae</taxon>
        <taxon>Pleosporales</taxon>
        <taxon>Pleosporineae</taxon>
        <taxon>Didymellaceae</taxon>
        <taxon>Macroventuria</taxon>
    </lineage>
</organism>
<gene>
    <name evidence="1" type="ORF">BU25DRAFT_271270</name>
</gene>
<proteinExistence type="predicted"/>